<protein>
    <submittedName>
        <fullName evidence="1">Uncharacterized protein</fullName>
    </submittedName>
</protein>
<sequence length="43" mass="5145">MKAQFYVKLADKAPINNCRMAFAYDIKQIYFRDSVIFYTFAIE</sequence>
<dbReference type="EMBL" id="JAASRN010000001">
    <property type="protein sequence ID" value="NIK72896.1"/>
    <property type="molecule type" value="Genomic_DNA"/>
</dbReference>
<organism evidence="1 2">
    <name type="scientific">Thermonema lapsum</name>
    <dbReference type="NCBI Taxonomy" id="28195"/>
    <lineage>
        <taxon>Bacteria</taxon>
        <taxon>Pseudomonadati</taxon>
        <taxon>Bacteroidota</taxon>
        <taxon>Cytophagia</taxon>
        <taxon>Cytophagales</taxon>
        <taxon>Thermonemataceae</taxon>
        <taxon>Thermonema</taxon>
    </lineage>
</organism>
<dbReference type="AlphaFoldDB" id="A0A846MMX2"/>
<name>A0A846MMX2_9BACT</name>
<keyword evidence="2" id="KW-1185">Reference proteome</keyword>
<gene>
    <name evidence="1" type="ORF">FHS56_000382</name>
</gene>
<accession>A0A846MMX2</accession>
<reference evidence="1 2" key="1">
    <citation type="submission" date="2020-03" db="EMBL/GenBank/DDBJ databases">
        <title>Genomic Encyclopedia of Type Strains, Phase IV (KMG-IV): sequencing the most valuable type-strain genomes for metagenomic binning, comparative biology and taxonomic classification.</title>
        <authorList>
            <person name="Goeker M."/>
        </authorList>
    </citation>
    <scope>NUCLEOTIDE SEQUENCE [LARGE SCALE GENOMIC DNA]</scope>
    <source>
        <strain evidence="1 2">DSM 5718</strain>
    </source>
</reference>
<dbReference type="Proteomes" id="UP000537126">
    <property type="component" value="Unassembled WGS sequence"/>
</dbReference>
<evidence type="ECO:0000313" key="1">
    <source>
        <dbReference type="EMBL" id="NIK72896.1"/>
    </source>
</evidence>
<proteinExistence type="predicted"/>
<evidence type="ECO:0000313" key="2">
    <source>
        <dbReference type="Proteomes" id="UP000537126"/>
    </source>
</evidence>
<comment type="caution">
    <text evidence="1">The sequence shown here is derived from an EMBL/GenBank/DDBJ whole genome shotgun (WGS) entry which is preliminary data.</text>
</comment>